<dbReference type="GO" id="GO:0016301">
    <property type="term" value="F:kinase activity"/>
    <property type="evidence" value="ECO:0007669"/>
    <property type="project" value="UniProtKB-KW"/>
</dbReference>
<dbReference type="RefSeq" id="WP_190832889.1">
    <property type="nucleotide sequence ID" value="NZ_CAWPPI010000074.1"/>
</dbReference>
<sequence>MTNPKSAFPGRSQGTRQNPKYHGLFVGLVTLDLIYLADNPPSNNQKIVASDYTVAAGGPATNAAVTFSYLNRRDAITLVSTVMGVVGSHPMTQLIKGDLIKYGVVIADLNDSTTQPPPVSSIIVTQTTGERAVISINAVKTQASREAITPEILENIDIVLIDGHQMSVGSVIAQMAKAKNIPVVIDGGSWKPGFEQILPFVDYAICSANFSPPGCQSESEVLAYLKDIHIPHIAITHGDKPIQYLTGSTYGYLDVPNVQAVDTLGAGDVFHGAFCHYILQENFTTALSLSAQIASLSCQYFGTRRWMDNKEIKIK</sequence>
<dbReference type="InterPro" id="IPR052562">
    <property type="entry name" value="Ketohexokinase-related"/>
</dbReference>
<dbReference type="Pfam" id="PF00294">
    <property type="entry name" value="PfkB"/>
    <property type="match status" value="1"/>
</dbReference>
<dbReference type="PANTHER" id="PTHR42774">
    <property type="entry name" value="PHOSPHOTRANSFERASE SYSTEM TRANSPORT PROTEIN"/>
    <property type="match status" value="1"/>
</dbReference>
<comment type="caution">
    <text evidence="2">The sequence shown here is derived from an EMBL/GenBank/DDBJ whole genome shotgun (WGS) entry which is preliminary data.</text>
</comment>
<evidence type="ECO:0000313" key="2">
    <source>
        <dbReference type="EMBL" id="MBD2775036.1"/>
    </source>
</evidence>
<dbReference type="AlphaFoldDB" id="A0A8J7C8R9"/>
<dbReference type="CDD" id="cd01945">
    <property type="entry name" value="ribokinase_group_B"/>
    <property type="match status" value="1"/>
</dbReference>
<name>A0A8J7C8R9_9CYAN</name>
<evidence type="ECO:0000259" key="1">
    <source>
        <dbReference type="Pfam" id="PF00294"/>
    </source>
</evidence>
<dbReference type="EMBL" id="JACXAE010000074">
    <property type="protein sequence ID" value="MBD2775036.1"/>
    <property type="molecule type" value="Genomic_DNA"/>
</dbReference>
<feature type="domain" description="Carbohydrate kinase PfkB" evidence="1">
    <location>
        <begin position="25"/>
        <end position="305"/>
    </location>
</feature>
<gene>
    <name evidence="2" type="ORF">ICL16_23960</name>
</gene>
<keyword evidence="2" id="KW-0418">Kinase</keyword>
<protein>
    <submittedName>
        <fullName evidence="2">Sugar kinase</fullName>
    </submittedName>
</protein>
<dbReference type="Proteomes" id="UP000629098">
    <property type="component" value="Unassembled WGS sequence"/>
</dbReference>
<dbReference type="InterPro" id="IPR011611">
    <property type="entry name" value="PfkB_dom"/>
</dbReference>
<organism evidence="2 3">
    <name type="scientific">Iningainema tapete BLCC-T55</name>
    <dbReference type="NCBI Taxonomy" id="2748662"/>
    <lineage>
        <taxon>Bacteria</taxon>
        <taxon>Bacillati</taxon>
        <taxon>Cyanobacteriota</taxon>
        <taxon>Cyanophyceae</taxon>
        <taxon>Nostocales</taxon>
        <taxon>Scytonemataceae</taxon>
        <taxon>Iningainema tapete</taxon>
    </lineage>
</organism>
<keyword evidence="3" id="KW-1185">Reference proteome</keyword>
<evidence type="ECO:0000313" key="3">
    <source>
        <dbReference type="Proteomes" id="UP000629098"/>
    </source>
</evidence>
<dbReference type="InterPro" id="IPR029056">
    <property type="entry name" value="Ribokinase-like"/>
</dbReference>
<dbReference type="PANTHER" id="PTHR42774:SF3">
    <property type="entry name" value="KETOHEXOKINASE"/>
    <property type="match status" value="1"/>
</dbReference>
<dbReference type="Gene3D" id="3.40.1190.20">
    <property type="match status" value="1"/>
</dbReference>
<accession>A0A8J7C8R9</accession>
<dbReference type="SUPFAM" id="SSF53613">
    <property type="entry name" value="Ribokinase-like"/>
    <property type="match status" value="1"/>
</dbReference>
<proteinExistence type="predicted"/>
<keyword evidence="2" id="KW-0808">Transferase</keyword>
<reference evidence="2" key="1">
    <citation type="submission" date="2020-09" db="EMBL/GenBank/DDBJ databases">
        <title>Iningainema tapete sp. nov. (Scytonemataceae, Cyanobacteria) from greenhouses in central Florida (USA) produces two types of nodularin with biosynthetic potential for microcystin-LR and anabaenopeptins.</title>
        <authorList>
            <person name="Berthold D.E."/>
            <person name="Lefler F.W."/>
            <person name="Huang I.-S."/>
            <person name="Abdulla H."/>
            <person name="Zimba P.V."/>
            <person name="Laughinghouse H.D. IV."/>
        </authorList>
    </citation>
    <scope>NUCLEOTIDE SEQUENCE</scope>
    <source>
        <strain evidence="2">BLCCT55</strain>
    </source>
</reference>